<dbReference type="PANTHER" id="PTHR23028">
    <property type="entry name" value="ACETYLTRANSFERASE"/>
    <property type="match status" value="1"/>
</dbReference>
<organism evidence="4 5">
    <name type="scientific">Micromonospora harpali</name>
    <dbReference type="NCBI Taxonomy" id="1490225"/>
    <lineage>
        <taxon>Bacteria</taxon>
        <taxon>Bacillati</taxon>
        <taxon>Actinomycetota</taxon>
        <taxon>Actinomycetes</taxon>
        <taxon>Micromonosporales</taxon>
        <taxon>Micromonosporaceae</taxon>
        <taxon>Micromonospora</taxon>
    </lineage>
</organism>
<feature type="transmembrane region" description="Helical" evidence="1">
    <location>
        <begin position="221"/>
        <end position="237"/>
    </location>
</feature>
<protein>
    <submittedName>
        <fullName evidence="4">Acyltransferase family protein</fullName>
        <ecNumber evidence="4">2.3.1.-</ecNumber>
    </submittedName>
</protein>
<keyword evidence="1" id="KW-1133">Transmembrane helix</keyword>
<feature type="transmembrane region" description="Helical" evidence="1">
    <location>
        <begin position="190"/>
        <end position="209"/>
    </location>
</feature>
<feature type="transmembrane region" description="Helical" evidence="1">
    <location>
        <begin position="371"/>
        <end position="393"/>
    </location>
</feature>
<dbReference type="InterPro" id="IPR002656">
    <property type="entry name" value="Acyl_transf_3_dom"/>
</dbReference>
<feature type="transmembrane region" description="Helical" evidence="1">
    <location>
        <begin position="164"/>
        <end position="183"/>
    </location>
</feature>
<feature type="transmembrane region" description="Helical" evidence="1">
    <location>
        <begin position="298"/>
        <end position="317"/>
    </location>
</feature>
<dbReference type="InterPro" id="IPR050879">
    <property type="entry name" value="Acyltransferase_3"/>
</dbReference>
<feature type="transmembrane region" description="Helical" evidence="1">
    <location>
        <begin position="48"/>
        <end position="69"/>
    </location>
</feature>
<dbReference type="Proteomes" id="UP001596207">
    <property type="component" value="Unassembled WGS sequence"/>
</dbReference>
<reference evidence="5" key="1">
    <citation type="journal article" date="2019" name="Int. J. Syst. Evol. Microbiol.">
        <title>The Global Catalogue of Microorganisms (GCM) 10K type strain sequencing project: providing services to taxonomists for standard genome sequencing and annotation.</title>
        <authorList>
            <consortium name="The Broad Institute Genomics Platform"/>
            <consortium name="The Broad Institute Genome Sequencing Center for Infectious Disease"/>
            <person name="Wu L."/>
            <person name="Ma J."/>
        </authorList>
    </citation>
    <scope>NUCLEOTIDE SEQUENCE [LARGE SCALE GENOMIC DNA]</scope>
    <source>
        <strain evidence="5">CGMCC 4.7173</strain>
    </source>
</reference>
<evidence type="ECO:0000259" key="3">
    <source>
        <dbReference type="Pfam" id="PF19040"/>
    </source>
</evidence>
<evidence type="ECO:0000259" key="2">
    <source>
        <dbReference type="Pfam" id="PF01757"/>
    </source>
</evidence>
<feature type="domain" description="Acyltransferase 3" evidence="2">
    <location>
        <begin position="24"/>
        <end position="353"/>
    </location>
</feature>
<dbReference type="GO" id="GO:0016746">
    <property type="term" value="F:acyltransferase activity"/>
    <property type="evidence" value="ECO:0007669"/>
    <property type="project" value="UniProtKB-KW"/>
</dbReference>
<evidence type="ECO:0000256" key="1">
    <source>
        <dbReference type="SAM" id="Phobius"/>
    </source>
</evidence>
<proteinExistence type="predicted"/>
<dbReference type="InterPro" id="IPR043968">
    <property type="entry name" value="SGNH"/>
</dbReference>
<dbReference type="PANTHER" id="PTHR23028:SF53">
    <property type="entry name" value="ACYL_TRANSF_3 DOMAIN-CONTAINING PROTEIN"/>
    <property type="match status" value="1"/>
</dbReference>
<feature type="domain" description="SGNH" evidence="3">
    <location>
        <begin position="443"/>
        <end position="670"/>
    </location>
</feature>
<feature type="transmembrane region" description="Helical" evidence="1">
    <location>
        <begin position="337"/>
        <end position="356"/>
    </location>
</feature>
<keyword evidence="4" id="KW-0012">Acyltransferase</keyword>
<dbReference type="Pfam" id="PF19040">
    <property type="entry name" value="SGNH"/>
    <property type="match status" value="1"/>
</dbReference>
<feature type="transmembrane region" description="Helical" evidence="1">
    <location>
        <begin position="244"/>
        <end position="263"/>
    </location>
</feature>
<evidence type="ECO:0000313" key="5">
    <source>
        <dbReference type="Proteomes" id="UP001596207"/>
    </source>
</evidence>
<dbReference type="RefSeq" id="WP_353898693.1">
    <property type="nucleotide sequence ID" value="NZ_CP158970.1"/>
</dbReference>
<keyword evidence="5" id="KW-1185">Reference proteome</keyword>
<dbReference type="EMBL" id="JBHSQQ010000097">
    <property type="protein sequence ID" value="MFC5943160.1"/>
    <property type="molecule type" value="Genomic_DNA"/>
</dbReference>
<dbReference type="EC" id="2.3.1.-" evidence="4"/>
<dbReference type="SUPFAM" id="SSF52266">
    <property type="entry name" value="SGNH hydrolase"/>
    <property type="match status" value="1"/>
</dbReference>
<keyword evidence="1" id="KW-0472">Membrane</keyword>
<feature type="transmembrane region" description="Helical" evidence="1">
    <location>
        <begin position="90"/>
        <end position="110"/>
    </location>
</feature>
<keyword evidence="4" id="KW-0808">Transferase</keyword>
<dbReference type="Pfam" id="PF01757">
    <property type="entry name" value="Acyl_transf_3"/>
    <property type="match status" value="1"/>
</dbReference>
<accession>A0ABW1HQJ4</accession>
<evidence type="ECO:0000313" key="4">
    <source>
        <dbReference type="EMBL" id="MFC5943160.1"/>
    </source>
</evidence>
<gene>
    <name evidence="4" type="ORF">ACFPZ4_16955</name>
</gene>
<keyword evidence="1" id="KW-0812">Transmembrane</keyword>
<sequence length="686" mass="73911">MLLIEKESNFRSPSAPRASSFRPDIEGVRALAITLVVLYHVGAPGFDAGFVGVDTFFVISGYLITGLLVRERQSTGRVDVRRFYARRVRRLLPASILVAVATFGLARFVVPPLELADVRQDGLATLGYLSNYWFAHQSTDYLNDHSGASPYQQYWSLAVEEQFYLIWPALLVGGCLVLGRLGVVRASRLVVGGVLVSSFALCVVVTSFAQPWAFFGLPTRAWELALGGLVALLAGHVRSWPAALAQALGWGGLLLVLAVPALLVDAVAFPGWAAAVPVVGAALVICASEGRRGRLQALLGSPPLTFVGRLSYSIYLWHWPLLVLTGGVRGGSLSGPARAAVVAGTVLAAWLTYHLVENPVRRQGWLAARPWWALTAGAAGTLVAAGLVVVLAIPPTLHVDRRAEPIAGATFGKADWTGYVPSNLAPSLATAGRDFPAVFSDGCHAGTPDVVVHDCVYGRPDSDITLVLLGDSHAAQWFPPLRAVAERHGFRLVSLTKSGCPSASVRKMSMVLKREYHECAEWRSRVLDRIDREKPDLVITTNSTNATYDPPIPQAEWLNGLGKTLDRLSSVPHLTVLADTPYADADIPTCLSARLSDALSCAFPRNPAVNDGLGRAEAALVRGKGREVLDLNDYLCSPQECPPIIRDTLVYIDRHHLSPQFTLALSDVFDRYVVARVKAAPAPEVD</sequence>
<name>A0ABW1HQJ4_9ACTN</name>
<feature type="transmembrane region" description="Helical" evidence="1">
    <location>
        <begin position="269"/>
        <end position="286"/>
    </location>
</feature>
<comment type="caution">
    <text evidence="4">The sequence shown here is derived from an EMBL/GenBank/DDBJ whole genome shotgun (WGS) entry which is preliminary data.</text>
</comment>